<feature type="transmembrane region" description="Helical" evidence="7">
    <location>
        <begin position="184"/>
        <end position="207"/>
    </location>
</feature>
<dbReference type="SUPFAM" id="SSF55874">
    <property type="entry name" value="ATPase domain of HSP90 chaperone/DNA topoisomerase II/histidine kinase"/>
    <property type="match status" value="1"/>
</dbReference>
<feature type="domain" description="PAC" evidence="10">
    <location>
        <begin position="314"/>
        <end position="370"/>
    </location>
</feature>
<dbReference type="GO" id="GO:0006355">
    <property type="term" value="P:regulation of DNA-templated transcription"/>
    <property type="evidence" value="ECO:0007669"/>
    <property type="project" value="InterPro"/>
</dbReference>
<dbReference type="STRING" id="323259.Mhun_1933"/>
<name>Q2FM64_METHJ</name>
<accession>Q2FM64</accession>
<dbReference type="AlphaFoldDB" id="Q2FM64"/>
<dbReference type="CDD" id="cd00075">
    <property type="entry name" value="HATPase"/>
    <property type="match status" value="1"/>
</dbReference>
<dbReference type="Pfam" id="PF00989">
    <property type="entry name" value="PAS"/>
    <property type="match status" value="1"/>
</dbReference>
<dbReference type="EnsemblBacteria" id="ABD41644">
    <property type="protein sequence ID" value="ABD41644"/>
    <property type="gene ID" value="Mhun_1933"/>
</dbReference>
<dbReference type="Proteomes" id="UP000001941">
    <property type="component" value="Chromosome"/>
</dbReference>
<gene>
    <name evidence="11" type="ordered locus">Mhun_1933</name>
</gene>
<feature type="domain" description="Histidine kinase" evidence="8">
    <location>
        <begin position="381"/>
        <end position="578"/>
    </location>
</feature>
<dbReference type="SUPFAM" id="SSF55785">
    <property type="entry name" value="PYP-like sensor domain (PAS domain)"/>
    <property type="match status" value="1"/>
</dbReference>
<dbReference type="EMBL" id="CP000254">
    <property type="protein sequence ID" value="ABD41644.1"/>
    <property type="molecule type" value="Genomic_DNA"/>
</dbReference>
<feature type="transmembrane region" description="Helical" evidence="7">
    <location>
        <begin position="7"/>
        <end position="29"/>
    </location>
</feature>
<sequence length="589" mass="66121">MISRIDLRVIIILAVIIGIGGCMTLVFMYHKDAQLREQVLTETRLAAAGIDLDTIRNFHGSDADLTNPAYISMKEKMVSIKAAEPLSRFVYIMGQRDDGGVFFYVDSESPGTDGYSPPGQDYTEVSDQVRELFTTGKAGIVGPTTDRWGTWISGLLPIQDPKTGTIIGVFGIDIDARNWTLITLYAGVPPLVGTLLIVAIFLSFITINRRKDEENEKLAISEQAYRESEARLSAILQSSPAFQFVIDQNHTVISWNRALEKFSGIPASEMIGTKNHWKAFFPTERPLLVDALLDRNFQILNELYGDSCHPSDLIDGAYEMTRYYPEMKENGIWLYILAAPYKNDQGEIIGAVETLIDVTERHRAEEAVKEAVKKLNLLSSITRHDILNKITMLQGLMMLIAEAVEHDPESSEYVKMGKGAINAIKKQIEFTRTYQDIGLNKPEWNEISDIILNVSKELIIKDISLSISLDGIQVYADPLIRKVFYNLMDNSIRHGEGITRICCTYDIQDDTLVIRYADDGMGVSPDEKTLIFEKGYGKNSGLGMFLAREILSITHITIRETGEYQKGALFEILVPKGMYRFSHPEQSLS</sequence>
<keyword evidence="7" id="KW-1133">Transmembrane helix</keyword>
<dbReference type="SMART" id="SM00387">
    <property type="entry name" value="HATPase_c"/>
    <property type="match status" value="1"/>
</dbReference>
<keyword evidence="1" id="KW-0597">Phosphoprotein</keyword>
<dbReference type="InterPro" id="IPR036890">
    <property type="entry name" value="HATPase_C_sf"/>
</dbReference>
<keyword evidence="7" id="KW-0812">Transmembrane</keyword>
<keyword evidence="2 11" id="KW-0808">Transferase</keyword>
<evidence type="ECO:0000256" key="5">
    <source>
        <dbReference type="ARBA" id="ARBA00022840"/>
    </source>
</evidence>
<keyword evidence="7" id="KW-0472">Membrane</keyword>
<dbReference type="eggNOG" id="arCOG06193">
    <property type="taxonomic scope" value="Archaea"/>
</dbReference>
<organism evidence="11 12">
    <name type="scientific">Methanospirillum hungatei JF-1 (strain ATCC 27890 / DSM 864 / NBRC 100397 / JF-1)</name>
    <dbReference type="NCBI Taxonomy" id="323259"/>
    <lineage>
        <taxon>Archaea</taxon>
        <taxon>Methanobacteriati</taxon>
        <taxon>Methanobacteriota</taxon>
        <taxon>Stenosarchaea group</taxon>
        <taxon>Methanomicrobia</taxon>
        <taxon>Methanomicrobiales</taxon>
        <taxon>Methanospirillaceae</taxon>
        <taxon>Methanospirillum</taxon>
    </lineage>
</organism>
<evidence type="ECO:0000259" key="8">
    <source>
        <dbReference type="PROSITE" id="PS50109"/>
    </source>
</evidence>
<dbReference type="PANTHER" id="PTHR43065:SF10">
    <property type="entry name" value="PEROXIDE STRESS-ACTIVATED HISTIDINE KINASE MAK3"/>
    <property type="match status" value="1"/>
</dbReference>
<dbReference type="HOGENOM" id="CLU_462818_0_0_2"/>
<dbReference type="InParanoid" id="Q2FM64"/>
<evidence type="ECO:0000256" key="3">
    <source>
        <dbReference type="ARBA" id="ARBA00022741"/>
    </source>
</evidence>
<keyword evidence="3" id="KW-0547">Nucleotide-binding</keyword>
<dbReference type="Gene3D" id="3.30.450.20">
    <property type="entry name" value="PAS domain"/>
    <property type="match status" value="1"/>
</dbReference>
<keyword evidence="5" id="KW-0067">ATP-binding</keyword>
<dbReference type="KEGG" id="mhu:Mhun_1933"/>
<protein>
    <submittedName>
        <fullName evidence="11">Multi-sensor signal transduction histidine kinase</fullName>
        <ecNumber evidence="11">2.7.13.3</ecNumber>
    </submittedName>
</protein>
<evidence type="ECO:0000313" key="11">
    <source>
        <dbReference type="EMBL" id="ABD41644.1"/>
    </source>
</evidence>
<dbReference type="PANTHER" id="PTHR43065">
    <property type="entry name" value="SENSOR HISTIDINE KINASE"/>
    <property type="match status" value="1"/>
</dbReference>
<dbReference type="InterPro" id="IPR013767">
    <property type="entry name" value="PAS_fold"/>
</dbReference>
<feature type="domain" description="PAS" evidence="9">
    <location>
        <begin position="228"/>
        <end position="292"/>
    </location>
</feature>
<dbReference type="PROSITE" id="PS50112">
    <property type="entry name" value="PAS"/>
    <property type="match status" value="1"/>
</dbReference>
<dbReference type="GO" id="GO:0004673">
    <property type="term" value="F:protein histidine kinase activity"/>
    <property type="evidence" value="ECO:0007669"/>
    <property type="project" value="UniProtKB-EC"/>
</dbReference>
<keyword evidence="12" id="KW-1185">Reference proteome</keyword>
<dbReference type="EC" id="2.7.13.3" evidence="11"/>
<dbReference type="PROSITE" id="PS50109">
    <property type="entry name" value="HIS_KIN"/>
    <property type="match status" value="1"/>
</dbReference>
<evidence type="ECO:0000256" key="2">
    <source>
        <dbReference type="ARBA" id="ARBA00022679"/>
    </source>
</evidence>
<dbReference type="Gene3D" id="3.30.565.10">
    <property type="entry name" value="Histidine kinase-like ATPase, C-terminal domain"/>
    <property type="match status" value="1"/>
</dbReference>
<dbReference type="InterPro" id="IPR003594">
    <property type="entry name" value="HATPase_dom"/>
</dbReference>
<dbReference type="PROSITE" id="PS50113">
    <property type="entry name" value="PAC"/>
    <property type="match status" value="1"/>
</dbReference>
<evidence type="ECO:0000259" key="9">
    <source>
        <dbReference type="PROSITE" id="PS50112"/>
    </source>
</evidence>
<dbReference type="NCBIfam" id="TIGR00229">
    <property type="entry name" value="sensory_box"/>
    <property type="match status" value="1"/>
</dbReference>
<dbReference type="SMART" id="SM00091">
    <property type="entry name" value="PAS"/>
    <property type="match status" value="1"/>
</dbReference>
<keyword evidence="6" id="KW-0902">Two-component regulatory system</keyword>
<evidence type="ECO:0000256" key="6">
    <source>
        <dbReference type="ARBA" id="ARBA00023012"/>
    </source>
</evidence>
<reference evidence="12" key="1">
    <citation type="journal article" date="2016" name="Stand. Genomic Sci.">
        <title>Complete genome sequence of Methanospirillum hungatei type strain JF1.</title>
        <authorList>
            <person name="Gunsalus R.P."/>
            <person name="Cook L.E."/>
            <person name="Crable B."/>
            <person name="Rohlin L."/>
            <person name="McDonald E."/>
            <person name="Mouttaki H."/>
            <person name="Sieber J.R."/>
            <person name="Poweleit N."/>
            <person name="Zhou H."/>
            <person name="Lapidus A.L."/>
            <person name="Daligault H.E."/>
            <person name="Land M."/>
            <person name="Gilna P."/>
            <person name="Ivanova N."/>
            <person name="Kyrpides N."/>
            <person name="Culley D.E."/>
            <person name="McInerney M.J."/>
        </authorList>
    </citation>
    <scope>NUCLEOTIDE SEQUENCE [LARGE SCALE GENOMIC DNA]</scope>
    <source>
        <strain evidence="12">ATCC 27890 / DSM 864 / NBRC 100397 / JF-1</strain>
    </source>
</reference>
<dbReference type="GO" id="GO:0000160">
    <property type="term" value="P:phosphorelay signal transduction system"/>
    <property type="evidence" value="ECO:0007669"/>
    <property type="project" value="UniProtKB-KW"/>
</dbReference>
<evidence type="ECO:0000313" key="12">
    <source>
        <dbReference type="Proteomes" id="UP000001941"/>
    </source>
</evidence>
<dbReference type="PROSITE" id="PS51257">
    <property type="entry name" value="PROKAR_LIPOPROTEIN"/>
    <property type="match status" value="1"/>
</dbReference>
<dbReference type="CDD" id="cd00130">
    <property type="entry name" value="PAS"/>
    <property type="match status" value="1"/>
</dbReference>
<dbReference type="GO" id="GO:0005524">
    <property type="term" value="F:ATP binding"/>
    <property type="evidence" value="ECO:0007669"/>
    <property type="project" value="UniProtKB-KW"/>
</dbReference>
<evidence type="ECO:0000256" key="4">
    <source>
        <dbReference type="ARBA" id="ARBA00022777"/>
    </source>
</evidence>
<dbReference type="InterPro" id="IPR035965">
    <property type="entry name" value="PAS-like_dom_sf"/>
</dbReference>
<evidence type="ECO:0000256" key="7">
    <source>
        <dbReference type="SAM" id="Phobius"/>
    </source>
</evidence>
<dbReference type="InterPro" id="IPR005467">
    <property type="entry name" value="His_kinase_dom"/>
</dbReference>
<evidence type="ECO:0000259" key="10">
    <source>
        <dbReference type="PROSITE" id="PS50113"/>
    </source>
</evidence>
<keyword evidence="4 11" id="KW-0418">Kinase</keyword>
<proteinExistence type="predicted"/>
<dbReference type="InterPro" id="IPR000700">
    <property type="entry name" value="PAS-assoc_C"/>
</dbReference>
<dbReference type="InterPro" id="IPR000014">
    <property type="entry name" value="PAS"/>
</dbReference>
<dbReference type="Pfam" id="PF02518">
    <property type="entry name" value="HATPase_c"/>
    <property type="match status" value="1"/>
</dbReference>
<evidence type="ECO:0000256" key="1">
    <source>
        <dbReference type="ARBA" id="ARBA00022553"/>
    </source>
</evidence>
<dbReference type="CDD" id="cd18773">
    <property type="entry name" value="PDC1_HK_sensor"/>
    <property type="match status" value="1"/>
</dbReference>